<gene>
    <name evidence="2" type="ORF">LCGC14_3048400</name>
</gene>
<dbReference type="PANTHER" id="PTHR36842:SF1">
    <property type="entry name" value="PROTEIN TOLB"/>
    <property type="match status" value="1"/>
</dbReference>
<sequence length="355" mass="40178">ENILQIKTEGKFEDTDNLNLKLPNFSSVSMEYVELGTITDHIWSPDGTKLVYIKSPTGEYWNCELWVADKSPNSAQLTNHQLLYTGVQSNRLFDWKDDWILFSIRFELNSASTYYGRFELWKIRVDGTALTQVTFTHTNGIRTTSSNPIWVNEGTVNWGMFIPGTNLVYFSAHNGNGWYKSFICNDDGTDNWQHISNPDYAFTIGMSPTGNKLLWGHATYWNNPTTLRASNVDGSGRTTIKSFSKRIVTSNIVVLNDGNTITWNDNDNIYAINMDGTNERTVIDDAYINTVNAPNPSDGQELIMGSTRSDGNMHLYSIKSNGTGIIQLTDGPYMDYMPNYSPDGNYISYLRLPYD</sequence>
<evidence type="ECO:0000313" key="2">
    <source>
        <dbReference type="EMBL" id="KKK58043.1"/>
    </source>
</evidence>
<proteinExistence type="inferred from homology"/>
<dbReference type="InterPro" id="IPR011659">
    <property type="entry name" value="WD40"/>
</dbReference>
<comment type="similarity">
    <text evidence="1">Belongs to the TolB family.</text>
</comment>
<dbReference type="InterPro" id="IPR011042">
    <property type="entry name" value="6-blade_b-propeller_TolB-like"/>
</dbReference>
<organism evidence="2">
    <name type="scientific">marine sediment metagenome</name>
    <dbReference type="NCBI Taxonomy" id="412755"/>
    <lineage>
        <taxon>unclassified sequences</taxon>
        <taxon>metagenomes</taxon>
        <taxon>ecological metagenomes</taxon>
    </lineage>
</organism>
<dbReference type="PANTHER" id="PTHR36842">
    <property type="entry name" value="PROTEIN TOLB HOMOLOG"/>
    <property type="match status" value="1"/>
</dbReference>
<dbReference type="SUPFAM" id="SSF82171">
    <property type="entry name" value="DPP6 N-terminal domain-like"/>
    <property type="match status" value="1"/>
</dbReference>
<name>A0A0F8WMX3_9ZZZZ</name>
<dbReference type="AlphaFoldDB" id="A0A0F8WMX3"/>
<feature type="non-terminal residue" evidence="2">
    <location>
        <position position="355"/>
    </location>
</feature>
<accession>A0A0F8WMX3</accession>
<protein>
    <recommendedName>
        <fullName evidence="3">Dipeptidylpeptidase IV N-terminal domain-containing protein</fullName>
    </recommendedName>
</protein>
<evidence type="ECO:0000256" key="1">
    <source>
        <dbReference type="ARBA" id="ARBA00009820"/>
    </source>
</evidence>
<feature type="non-terminal residue" evidence="2">
    <location>
        <position position="1"/>
    </location>
</feature>
<dbReference type="Pfam" id="PF07676">
    <property type="entry name" value="PD40"/>
    <property type="match status" value="2"/>
</dbReference>
<evidence type="ECO:0008006" key="3">
    <source>
        <dbReference type="Google" id="ProtNLM"/>
    </source>
</evidence>
<comment type="caution">
    <text evidence="2">The sequence shown here is derived from an EMBL/GenBank/DDBJ whole genome shotgun (WGS) entry which is preliminary data.</text>
</comment>
<dbReference type="Gene3D" id="2.120.10.30">
    <property type="entry name" value="TolB, C-terminal domain"/>
    <property type="match status" value="2"/>
</dbReference>
<reference evidence="2" key="1">
    <citation type="journal article" date="2015" name="Nature">
        <title>Complex archaea that bridge the gap between prokaryotes and eukaryotes.</title>
        <authorList>
            <person name="Spang A."/>
            <person name="Saw J.H."/>
            <person name="Jorgensen S.L."/>
            <person name="Zaremba-Niedzwiedzka K."/>
            <person name="Martijn J."/>
            <person name="Lind A.E."/>
            <person name="van Eijk R."/>
            <person name="Schleper C."/>
            <person name="Guy L."/>
            <person name="Ettema T.J."/>
        </authorList>
    </citation>
    <scope>NUCLEOTIDE SEQUENCE</scope>
</reference>
<dbReference type="EMBL" id="LAZR01064175">
    <property type="protein sequence ID" value="KKK58043.1"/>
    <property type="molecule type" value="Genomic_DNA"/>
</dbReference>